<evidence type="ECO:0000256" key="2">
    <source>
        <dbReference type="SAM" id="MobiDB-lite"/>
    </source>
</evidence>
<keyword evidence="3" id="KW-1133">Transmembrane helix</keyword>
<dbReference type="SUPFAM" id="SSF49879">
    <property type="entry name" value="SMAD/FHA domain"/>
    <property type="match status" value="1"/>
</dbReference>
<feature type="transmembrane region" description="Helical" evidence="3">
    <location>
        <begin position="27"/>
        <end position="48"/>
    </location>
</feature>
<dbReference type="InterPro" id="IPR008984">
    <property type="entry name" value="SMAD_FHA_dom_sf"/>
</dbReference>
<organism evidence="5 6">
    <name type="scientific">Nocardiopsis flavescens</name>
    <dbReference type="NCBI Taxonomy" id="758803"/>
    <lineage>
        <taxon>Bacteria</taxon>
        <taxon>Bacillati</taxon>
        <taxon>Actinomycetota</taxon>
        <taxon>Actinomycetes</taxon>
        <taxon>Streptosporangiales</taxon>
        <taxon>Nocardiopsidaceae</taxon>
        <taxon>Nocardiopsis</taxon>
    </lineage>
</organism>
<accession>A0A1M6RPR7</accession>
<evidence type="ECO:0000313" key="6">
    <source>
        <dbReference type="Proteomes" id="UP000184452"/>
    </source>
</evidence>
<feature type="region of interest" description="Disordered" evidence="2">
    <location>
        <begin position="53"/>
        <end position="106"/>
    </location>
</feature>
<dbReference type="PANTHER" id="PTHR23308">
    <property type="entry name" value="NUCLEAR INHIBITOR OF PROTEIN PHOSPHATASE-1"/>
    <property type="match status" value="1"/>
</dbReference>
<dbReference type="Gene3D" id="2.60.200.20">
    <property type="match status" value="1"/>
</dbReference>
<proteinExistence type="predicted"/>
<dbReference type="AlphaFoldDB" id="A0A1M6RPR7"/>
<evidence type="ECO:0000256" key="1">
    <source>
        <dbReference type="ARBA" id="ARBA00022553"/>
    </source>
</evidence>
<dbReference type="STRING" id="758803.SAMN05421803_11823"/>
<reference evidence="5 6" key="1">
    <citation type="submission" date="2016-11" db="EMBL/GenBank/DDBJ databases">
        <authorList>
            <person name="Jaros S."/>
            <person name="Januszkiewicz K."/>
            <person name="Wedrychowicz H."/>
        </authorList>
    </citation>
    <scope>NUCLEOTIDE SEQUENCE [LARGE SCALE GENOMIC DNA]</scope>
    <source>
        <strain evidence="5 6">CGMCC 4.5723</strain>
    </source>
</reference>
<keyword evidence="6" id="KW-1185">Reference proteome</keyword>
<dbReference type="Proteomes" id="UP000184452">
    <property type="component" value="Unassembled WGS sequence"/>
</dbReference>
<dbReference type="InterPro" id="IPR000253">
    <property type="entry name" value="FHA_dom"/>
</dbReference>
<sequence length="190" mass="20424">MAAPMTATPAGARQGLKSSSMSNLTLILIKIAYLAVLWLFILMAIGVVRTDLFGPSKRKPRKKPRPAARPAQRGGGTPSHSGAAPARPQRQRRNEPSVLAVTGGPLTGTTVPLASQPILIGRAPDSTLVITDDYASGRHARVYSDNGRWFVEDLNSTNGTYLGQQKLNRPQPITVGQPIRIGKTVLELRK</sequence>
<feature type="domain" description="FHA" evidence="4">
    <location>
        <begin position="118"/>
        <end position="167"/>
    </location>
</feature>
<dbReference type="Pfam" id="PF00498">
    <property type="entry name" value="FHA"/>
    <property type="match status" value="1"/>
</dbReference>
<dbReference type="PROSITE" id="PS50006">
    <property type="entry name" value="FHA_DOMAIN"/>
    <property type="match status" value="1"/>
</dbReference>
<gene>
    <name evidence="5" type="ORF">SAMN05421803_11823</name>
</gene>
<evidence type="ECO:0000259" key="4">
    <source>
        <dbReference type="PROSITE" id="PS50006"/>
    </source>
</evidence>
<protein>
    <submittedName>
        <fullName evidence="5">FHA domain-containing protein</fullName>
    </submittedName>
</protein>
<keyword evidence="3" id="KW-0472">Membrane</keyword>
<keyword evidence="1" id="KW-0597">Phosphoprotein</keyword>
<name>A0A1M6RPR7_9ACTN</name>
<dbReference type="InterPro" id="IPR050923">
    <property type="entry name" value="Cell_Proc_Reg/RNA_Proc"/>
</dbReference>
<evidence type="ECO:0000256" key="3">
    <source>
        <dbReference type="SAM" id="Phobius"/>
    </source>
</evidence>
<evidence type="ECO:0000313" key="5">
    <source>
        <dbReference type="EMBL" id="SHK34433.1"/>
    </source>
</evidence>
<dbReference type="EMBL" id="FQZK01000018">
    <property type="protein sequence ID" value="SHK34433.1"/>
    <property type="molecule type" value="Genomic_DNA"/>
</dbReference>
<keyword evidence="3" id="KW-0812">Transmembrane</keyword>
<feature type="compositionally biased region" description="Basic residues" evidence="2">
    <location>
        <begin position="56"/>
        <end position="66"/>
    </location>
</feature>
<dbReference type="SMART" id="SM00240">
    <property type="entry name" value="FHA"/>
    <property type="match status" value="1"/>
</dbReference>